<feature type="transmembrane region" description="Helical" evidence="1">
    <location>
        <begin position="61"/>
        <end position="83"/>
    </location>
</feature>
<evidence type="ECO:0000313" key="3">
    <source>
        <dbReference type="EMBL" id="UYQ60583.1"/>
    </source>
</evidence>
<keyword evidence="1" id="KW-1133">Transmembrane helix</keyword>
<keyword evidence="3" id="KW-0813">Transport</keyword>
<dbReference type="SUPFAM" id="SSF81324">
    <property type="entry name" value="Voltage-gated potassium channels"/>
    <property type="match status" value="1"/>
</dbReference>
<proteinExistence type="predicted"/>
<sequence length="291" mass="31388">MEWLITAAGVLLVLVALRDLFHTLWHPTGRGSLSTAVMTGLWRLVRRFGADGTVAALAGPLAMIAVILMWALIIVAGWTLVYWPHIPDGFSYGPGLRPEERTDIVDGLYFSLVMVGTLGLGDIAPTDAWLRVAAPLEALIGFALLTAAVSWISQIYPALTRRRLLATRLSSLRTTGLPPPPGTTATAVLLQQLAEDVNHVRIDLTQHAETYYFHDGEPDTALAAMADYAADLAVQGQHSREAAVRMSAAMLGKALENLAATLGTYFLRTDGTPRQTFAAYAADHGYTPVRA</sequence>
<dbReference type="Gene3D" id="1.10.287.70">
    <property type="match status" value="1"/>
</dbReference>
<gene>
    <name evidence="3" type="ORF">OGH68_03280</name>
</gene>
<accession>A0ABY6I0T7</accession>
<feature type="transmembrane region" description="Helical" evidence="1">
    <location>
        <begin position="104"/>
        <end position="124"/>
    </location>
</feature>
<keyword evidence="4" id="KW-1185">Reference proteome</keyword>
<dbReference type="Proteomes" id="UP001163878">
    <property type="component" value="Chromosome"/>
</dbReference>
<keyword evidence="3" id="KW-0407">Ion channel</keyword>
<protein>
    <submittedName>
        <fullName evidence="3">Potassium channel family protein</fullName>
    </submittedName>
</protein>
<dbReference type="InterPro" id="IPR013099">
    <property type="entry name" value="K_chnl_dom"/>
</dbReference>
<evidence type="ECO:0000313" key="4">
    <source>
        <dbReference type="Proteomes" id="UP001163878"/>
    </source>
</evidence>
<reference evidence="3" key="1">
    <citation type="submission" date="2022-10" db="EMBL/GenBank/DDBJ databases">
        <title>Cytochrome P450 Catalyzes Benzene Ring Formation in the Biosynthesis of Trialkyl-Substituted Aromatic Polyketides.</title>
        <authorList>
            <person name="Zhao E."/>
            <person name="Ge H."/>
        </authorList>
    </citation>
    <scope>NUCLEOTIDE SEQUENCE</scope>
    <source>
        <strain evidence="3">NA0869</strain>
    </source>
</reference>
<evidence type="ECO:0000259" key="2">
    <source>
        <dbReference type="Pfam" id="PF07885"/>
    </source>
</evidence>
<keyword evidence="3" id="KW-0406">Ion transport</keyword>
<feature type="domain" description="Potassium channel" evidence="2">
    <location>
        <begin position="83"/>
        <end position="153"/>
    </location>
</feature>
<keyword evidence="1" id="KW-0812">Transmembrane</keyword>
<feature type="transmembrane region" description="Helical" evidence="1">
    <location>
        <begin position="136"/>
        <end position="159"/>
    </location>
</feature>
<evidence type="ECO:0000256" key="1">
    <source>
        <dbReference type="SAM" id="Phobius"/>
    </source>
</evidence>
<keyword evidence="1" id="KW-0472">Membrane</keyword>
<dbReference type="EMBL" id="CP107567">
    <property type="protein sequence ID" value="UYQ60583.1"/>
    <property type="molecule type" value="Genomic_DNA"/>
</dbReference>
<organism evidence="3 4">
    <name type="scientific">Streptomyces peucetius</name>
    <dbReference type="NCBI Taxonomy" id="1950"/>
    <lineage>
        <taxon>Bacteria</taxon>
        <taxon>Bacillati</taxon>
        <taxon>Actinomycetota</taxon>
        <taxon>Actinomycetes</taxon>
        <taxon>Kitasatosporales</taxon>
        <taxon>Streptomycetaceae</taxon>
        <taxon>Streptomyces</taxon>
    </lineage>
</organism>
<name>A0ABY6I0T7_STRPE</name>
<dbReference type="Pfam" id="PF07885">
    <property type="entry name" value="Ion_trans_2"/>
    <property type="match status" value="1"/>
</dbReference>
<dbReference type="RefSeq" id="WP_264241789.1">
    <property type="nucleotide sequence ID" value="NZ_CP107567.1"/>
</dbReference>
<dbReference type="GO" id="GO:0034220">
    <property type="term" value="P:monoatomic ion transmembrane transport"/>
    <property type="evidence" value="ECO:0007669"/>
    <property type="project" value="UniProtKB-KW"/>
</dbReference>